<dbReference type="PANTHER" id="PTHR47584:SF2">
    <property type="entry name" value="L10-INTERACTING MYB DOMAIN-CONTAINING PROTEIN-LIKE"/>
    <property type="match status" value="1"/>
</dbReference>
<sequence>MGQIRLWAFFNLGLWAMAIGLGFHFHCLSFPLLHIYFQLNQMDTHPQDQQSKHDRSRTKWTASLDKLFVDLVLEQVLLGNRSNNVFNKNAWKHIRDEFNKQTGLDFNRKQLKKHLDVLRNRYDNVKSQLLQGSFGGDESRHIFVTGAEVWDNFIEDYPMGEPTRSKDSPIYDQLCKIFSESGGIGRYAQSSHYIEVDKETIGMETPRSAPTIVQDDSSSRSGVDVNLDSNKRKPVTQTNPRTRRKSNNEFDDAMAEAMIEMATASKLRANASIQCLDQFSITKCVQVLDEISNVDESLYYAALDLFDNPNLREMFLSLKDEKRLLWLQHKCTASFSSTLIHYKLRYGMRPMISGFQTICATIQCDMMELHADLIPFVPLLLCSLYMQIQYGFEGCGK</sequence>
<evidence type="ECO:0000259" key="4">
    <source>
        <dbReference type="Pfam" id="PF24769"/>
    </source>
</evidence>
<dbReference type="AlphaFoldDB" id="A0A835IP52"/>
<evidence type="ECO:0000313" key="5">
    <source>
        <dbReference type="EMBL" id="KAF9620804.1"/>
    </source>
</evidence>
<dbReference type="OrthoDB" id="1922544at2759"/>
<organism evidence="5 6">
    <name type="scientific">Coptis chinensis</name>
    <dbReference type="NCBI Taxonomy" id="261450"/>
    <lineage>
        <taxon>Eukaryota</taxon>
        <taxon>Viridiplantae</taxon>
        <taxon>Streptophyta</taxon>
        <taxon>Embryophyta</taxon>
        <taxon>Tracheophyta</taxon>
        <taxon>Spermatophyta</taxon>
        <taxon>Magnoliopsida</taxon>
        <taxon>Ranunculales</taxon>
        <taxon>Ranunculaceae</taxon>
        <taxon>Coptidoideae</taxon>
        <taxon>Coptis</taxon>
    </lineage>
</organism>
<evidence type="ECO:0000256" key="1">
    <source>
        <dbReference type="SAM" id="MobiDB-lite"/>
    </source>
</evidence>
<proteinExistence type="predicted"/>
<keyword evidence="2" id="KW-0812">Transmembrane</keyword>
<feature type="domain" description="At2g29880-like C-terminal" evidence="4">
    <location>
        <begin position="286"/>
        <end position="330"/>
    </location>
</feature>
<dbReference type="Pfam" id="PF12776">
    <property type="entry name" value="Myb_DNA-bind_3"/>
    <property type="match status" value="1"/>
</dbReference>
<dbReference type="InterPro" id="IPR045026">
    <property type="entry name" value="LIMYB"/>
</dbReference>
<dbReference type="Pfam" id="PF24769">
    <property type="entry name" value="At2g29880_C"/>
    <property type="match status" value="1"/>
</dbReference>
<feature type="transmembrane region" description="Helical" evidence="2">
    <location>
        <begin position="12"/>
        <end position="37"/>
    </location>
</feature>
<keyword evidence="6" id="KW-1185">Reference proteome</keyword>
<accession>A0A835IP52</accession>
<comment type="caution">
    <text evidence="5">The sequence shown here is derived from an EMBL/GenBank/DDBJ whole genome shotgun (WGS) entry which is preliminary data.</text>
</comment>
<dbReference type="Proteomes" id="UP000631114">
    <property type="component" value="Unassembled WGS sequence"/>
</dbReference>
<evidence type="ECO:0000259" key="3">
    <source>
        <dbReference type="Pfam" id="PF12776"/>
    </source>
</evidence>
<keyword evidence="2" id="KW-0472">Membrane</keyword>
<evidence type="ECO:0008006" key="7">
    <source>
        <dbReference type="Google" id="ProtNLM"/>
    </source>
</evidence>
<protein>
    <recommendedName>
        <fullName evidence="7">Myb/SANT-like domain-containing protein</fullName>
    </recommendedName>
</protein>
<gene>
    <name evidence="5" type="ORF">IFM89_014741</name>
</gene>
<evidence type="ECO:0000313" key="6">
    <source>
        <dbReference type="Proteomes" id="UP000631114"/>
    </source>
</evidence>
<dbReference type="InterPro" id="IPR024752">
    <property type="entry name" value="Myb/SANT-like_dom"/>
</dbReference>
<dbReference type="PANTHER" id="PTHR47584">
    <property type="match status" value="1"/>
</dbReference>
<feature type="region of interest" description="Disordered" evidence="1">
    <location>
        <begin position="207"/>
        <end position="249"/>
    </location>
</feature>
<evidence type="ECO:0000256" key="2">
    <source>
        <dbReference type="SAM" id="Phobius"/>
    </source>
</evidence>
<name>A0A835IP52_9MAGN</name>
<reference evidence="5 6" key="1">
    <citation type="submission" date="2020-10" db="EMBL/GenBank/DDBJ databases">
        <title>The Coptis chinensis genome and diversification of protoberbering-type alkaloids.</title>
        <authorList>
            <person name="Wang B."/>
            <person name="Shu S."/>
            <person name="Song C."/>
            <person name="Liu Y."/>
        </authorList>
    </citation>
    <scope>NUCLEOTIDE SEQUENCE [LARGE SCALE GENOMIC DNA]</scope>
    <source>
        <strain evidence="5">HL-2020</strain>
        <tissue evidence="5">Leaf</tissue>
    </source>
</reference>
<feature type="domain" description="Myb/SANT-like" evidence="3">
    <location>
        <begin position="59"/>
        <end position="153"/>
    </location>
</feature>
<dbReference type="EMBL" id="JADFTS010000002">
    <property type="protein sequence ID" value="KAF9620804.1"/>
    <property type="molecule type" value="Genomic_DNA"/>
</dbReference>
<dbReference type="InterPro" id="IPR056253">
    <property type="entry name" value="At2g29880-like_C"/>
</dbReference>
<keyword evidence="2" id="KW-1133">Transmembrane helix</keyword>